<dbReference type="Proteomes" id="UP000677218">
    <property type="component" value="Unassembled WGS sequence"/>
</dbReference>
<evidence type="ECO:0000259" key="3">
    <source>
        <dbReference type="Pfam" id="PF02397"/>
    </source>
</evidence>
<dbReference type="InterPro" id="IPR003362">
    <property type="entry name" value="Bact_transf"/>
</dbReference>
<dbReference type="AlphaFoldDB" id="A0A916VHH6"/>
<accession>A0A916VHH6</accession>
<proteinExistence type="inferred from homology"/>
<comment type="caution">
    <text evidence="4">The sequence shown here is derived from an EMBL/GenBank/DDBJ whole genome shotgun (WGS) entry which is preliminary data.</text>
</comment>
<dbReference type="Pfam" id="PF02397">
    <property type="entry name" value="Bac_transf"/>
    <property type="match status" value="1"/>
</dbReference>
<dbReference type="RefSeq" id="WP_212779889.1">
    <property type="nucleotide sequence ID" value="NZ_BMAY01000001.1"/>
</dbReference>
<evidence type="ECO:0000256" key="2">
    <source>
        <dbReference type="SAM" id="Phobius"/>
    </source>
</evidence>
<reference evidence="4" key="1">
    <citation type="submission" date="2020-08" db="EMBL/GenBank/DDBJ databases">
        <title>Taxonomic study for Lactobacillus species isolated from hardwood bark.</title>
        <authorList>
            <person name="Tohno M."/>
            <person name="Tanizawa Y."/>
        </authorList>
    </citation>
    <scope>NUCLEOTIDE SEQUENCE</scope>
    <source>
        <strain evidence="4">B40</strain>
    </source>
</reference>
<sequence>MEQKSTRHVGLNPDEVNSHHIYMFFKRVFDFIISAIALIVLSPVFLIVAICIKHEDGGPIFYSQTRLGKGEKPFKMWKFRSMCVGADKMKESLISQNEVDGAMFKMKDDPRITKVGKVIRKYSIDELPQLWNVLCGDMSLVGPRPPLEREVAQYTDYDKLRLLVEPGCTGLWQVTLRNDASFQQMVELDLEYISKRSLWYDFTILVRTIGVIIKPNGAY</sequence>
<dbReference type="GO" id="GO:0016780">
    <property type="term" value="F:phosphotransferase activity, for other substituted phosphate groups"/>
    <property type="evidence" value="ECO:0007669"/>
    <property type="project" value="TreeGrafter"/>
</dbReference>
<protein>
    <submittedName>
        <fullName evidence="4">Sugar transferase</fullName>
    </submittedName>
</protein>
<keyword evidence="2" id="KW-1133">Transmembrane helix</keyword>
<dbReference type="EMBL" id="BMAY01000001">
    <property type="protein sequence ID" value="GFZ26175.1"/>
    <property type="molecule type" value="Genomic_DNA"/>
</dbReference>
<feature type="domain" description="Bacterial sugar transferase" evidence="3">
    <location>
        <begin position="26"/>
        <end position="213"/>
    </location>
</feature>
<evidence type="ECO:0000313" key="5">
    <source>
        <dbReference type="Proteomes" id="UP000677218"/>
    </source>
</evidence>
<keyword evidence="2" id="KW-0812">Transmembrane</keyword>
<dbReference type="PANTHER" id="PTHR30576:SF0">
    <property type="entry name" value="UNDECAPRENYL-PHOSPHATE N-ACETYLGALACTOSAMINYL 1-PHOSPHATE TRANSFERASE-RELATED"/>
    <property type="match status" value="1"/>
</dbReference>
<dbReference type="PANTHER" id="PTHR30576">
    <property type="entry name" value="COLANIC BIOSYNTHESIS UDP-GLUCOSE LIPID CARRIER TRANSFERASE"/>
    <property type="match status" value="1"/>
</dbReference>
<evidence type="ECO:0000313" key="4">
    <source>
        <dbReference type="EMBL" id="GFZ26175.1"/>
    </source>
</evidence>
<evidence type="ECO:0000256" key="1">
    <source>
        <dbReference type="ARBA" id="ARBA00006464"/>
    </source>
</evidence>
<keyword evidence="4" id="KW-0808">Transferase</keyword>
<comment type="similarity">
    <text evidence="1">Belongs to the bacterial sugar transferase family.</text>
</comment>
<keyword evidence="5" id="KW-1185">Reference proteome</keyword>
<feature type="transmembrane region" description="Helical" evidence="2">
    <location>
        <begin position="31"/>
        <end position="52"/>
    </location>
</feature>
<keyword evidence="2" id="KW-0472">Membrane</keyword>
<name>A0A916VHH6_9LACO</name>
<gene>
    <name evidence="4" type="primary">wcaJ</name>
    <name evidence="4" type="ORF">LCB40_00550</name>
</gene>
<organism evidence="4 5">
    <name type="scientific">Lactobacillus corticis</name>
    <dbReference type="NCBI Taxonomy" id="2201249"/>
    <lineage>
        <taxon>Bacteria</taxon>
        <taxon>Bacillati</taxon>
        <taxon>Bacillota</taxon>
        <taxon>Bacilli</taxon>
        <taxon>Lactobacillales</taxon>
        <taxon>Lactobacillaceae</taxon>
        <taxon>Lactobacillus</taxon>
    </lineage>
</organism>